<dbReference type="AlphaFoldDB" id="A0A5B9DM22"/>
<dbReference type="Proteomes" id="UP000321062">
    <property type="component" value="Chromosome"/>
</dbReference>
<dbReference type="Gene3D" id="3.40.190.10">
    <property type="entry name" value="Periplasmic binding protein-like II"/>
    <property type="match status" value="1"/>
</dbReference>
<name>A0A5B9DM22_9HYPH</name>
<dbReference type="InterPro" id="IPR030678">
    <property type="entry name" value="Peptide/Ni-bd"/>
</dbReference>
<evidence type="ECO:0000256" key="2">
    <source>
        <dbReference type="ARBA" id="ARBA00005695"/>
    </source>
</evidence>
<dbReference type="Gene3D" id="3.10.105.10">
    <property type="entry name" value="Dipeptide-binding Protein, Domain 3"/>
    <property type="match status" value="1"/>
</dbReference>
<dbReference type="GO" id="GO:0043190">
    <property type="term" value="C:ATP-binding cassette (ABC) transporter complex"/>
    <property type="evidence" value="ECO:0007669"/>
    <property type="project" value="InterPro"/>
</dbReference>
<dbReference type="CDD" id="cd08504">
    <property type="entry name" value="PBP2_OppA"/>
    <property type="match status" value="1"/>
</dbReference>
<dbReference type="PROSITE" id="PS51257">
    <property type="entry name" value="PROKAR_LIPOPROTEIN"/>
    <property type="match status" value="1"/>
</dbReference>
<organism evidence="6 7">
    <name type="scientific">Paradevosia tibetensis</name>
    <dbReference type="NCBI Taxonomy" id="1447062"/>
    <lineage>
        <taxon>Bacteria</taxon>
        <taxon>Pseudomonadati</taxon>
        <taxon>Pseudomonadota</taxon>
        <taxon>Alphaproteobacteria</taxon>
        <taxon>Hyphomicrobiales</taxon>
        <taxon>Devosiaceae</taxon>
        <taxon>Paradevosia</taxon>
    </lineage>
</organism>
<keyword evidence="7" id="KW-1185">Reference proteome</keyword>
<dbReference type="OrthoDB" id="9803988at2"/>
<protein>
    <submittedName>
        <fullName evidence="6">Peptide ABC transporter substrate-binding protein</fullName>
    </submittedName>
</protein>
<evidence type="ECO:0000256" key="4">
    <source>
        <dbReference type="ARBA" id="ARBA00022729"/>
    </source>
</evidence>
<dbReference type="GO" id="GO:1904680">
    <property type="term" value="F:peptide transmembrane transporter activity"/>
    <property type="evidence" value="ECO:0007669"/>
    <property type="project" value="TreeGrafter"/>
</dbReference>
<comment type="similarity">
    <text evidence="2">Belongs to the bacterial solute-binding protein 5 family.</text>
</comment>
<accession>A0A5B9DM22</accession>
<evidence type="ECO:0000313" key="6">
    <source>
        <dbReference type="EMBL" id="QEE19729.1"/>
    </source>
</evidence>
<dbReference type="GO" id="GO:0015833">
    <property type="term" value="P:peptide transport"/>
    <property type="evidence" value="ECO:0007669"/>
    <property type="project" value="TreeGrafter"/>
</dbReference>
<dbReference type="KEGG" id="yti:FNA67_05870"/>
<dbReference type="Gene3D" id="3.90.76.10">
    <property type="entry name" value="Dipeptide-binding Protein, Domain 1"/>
    <property type="match status" value="1"/>
</dbReference>
<dbReference type="PANTHER" id="PTHR30290:SF10">
    <property type="entry name" value="PERIPLASMIC OLIGOPEPTIDE-BINDING PROTEIN-RELATED"/>
    <property type="match status" value="1"/>
</dbReference>
<feature type="domain" description="Solute-binding protein family 5" evidence="5">
    <location>
        <begin position="124"/>
        <end position="506"/>
    </location>
</feature>
<dbReference type="PIRSF" id="PIRSF002741">
    <property type="entry name" value="MppA"/>
    <property type="match status" value="1"/>
</dbReference>
<dbReference type="PANTHER" id="PTHR30290">
    <property type="entry name" value="PERIPLASMIC BINDING COMPONENT OF ABC TRANSPORTER"/>
    <property type="match status" value="1"/>
</dbReference>
<gene>
    <name evidence="6" type="ORF">FNA67_05870</name>
</gene>
<evidence type="ECO:0000256" key="3">
    <source>
        <dbReference type="ARBA" id="ARBA00022448"/>
    </source>
</evidence>
<dbReference type="InterPro" id="IPR000914">
    <property type="entry name" value="SBP_5_dom"/>
</dbReference>
<dbReference type="InterPro" id="IPR039424">
    <property type="entry name" value="SBP_5"/>
</dbReference>
<keyword evidence="4" id="KW-0732">Signal</keyword>
<keyword evidence="3" id="KW-0813">Transport</keyword>
<dbReference type="GO" id="GO:0030288">
    <property type="term" value="C:outer membrane-bounded periplasmic space"/>
    <property type="evidence" value="ECO:0007669"/>
    <property type="project" value="TreeGrafter"/>
</dbReference>
<evidence type="ECO:0000313" key="7">
    <source>
        <dbReference type="Proteomes" id="UP000321062"/>
    </source>
</evidence>
<dbReference type="FunFam" id="3.90.76.10:FF:000001">
    <property type="entry name" value="Oligopeptide ABC transporter substrate-binding protein"/>
    <property type="match status" value="1"/>
</dbReference>
<proteinExistence type="inferred from homology"/>
<reference evidence="6 7" key="1">
    <citation type="journal article" date="2015" name="Int. J. Syst. Evol. Microbiol.">
        <title>Youhaiella tibetensis gen. nov., sp. nov., isolated from subsurface sediment.</title>
        <authorList>
            <person name="Wang Y.X."/>
            <person name="Huang F.Q."/>
            <person name="Nogi Y."/>
            <person name="Pang S.J."/>
            <person name="Wang P.K."/>
            <person name="Lv J."/>
        </authorList>
    </citation>
    <scope>NUCLEOTIDE SEQUENCE [LARGE SCALE GENOMIC DNA]</scope>
    <source>
        <strain evidence="7">fig4</strain>
    </source>
</reference>
<dbReference type="EMBL" id="CP041690">
    <property type="protein sequence ID" value="QEE19729.1"/>
    <property type="molecule type" value="Genomic_DNA"/>
</dbReference>
<sequence length="585" mass="64708">MPTCRRALCSLQCWSWPIGAITGSSCLLTRLCRPGRFTTTEISTNIGAYLPSARWSPLKRVAPFIIAFSAAGLTMGPAAAMTLNVATFAEAITVFPKAFEGWDVVAIGDCLEGLVTEDAAGRAIPGQAQSWTVSDDGLTYTFRLRPDAMWSDHTPVVAQDFVTAFRWLFDPSNAVEYASLQFQIRNAAALAQGTIADMSQLGVSAPDEHTLVLQLDSPTPYFLEALTHYSAYPVPTARFERLGEAWLTPENVVCNGPFTIQEKQPGGVIHSLRSTTYYDRANVAADEVYYHSFTDLSRGLEMFEKGDIDLVIALPREANAWVQAHVPDESRVEPFLGVYYFVLNQDKPPFDKPEIRRALSMAIDRDRIDPFGLDTPELSAYGWVPEGTAGYPALPPFEPDWAGWPMDQRRVWATAALAKYGYTSAHPLTVQLRYSTVSDDSHQRIAMAVAAMWDAIGVRTELVSASVEDHFNALRTGNFDVGRASWLLDISDPSDVLDIMSKHSDYNFGGYSNPDYEALLASAANERNLSKRADLLRSAEELAVADTAAIPIYWFSIQNLVSRSLEGVVHNPKNVHRSRWISKKD</sequence>
<comment type="subcellular location">
    <subcellularLocation>
        <location evidence="1">Periplasm</location>
    </subcellularLocation>
</comment>
<dbReference type="SUPFAM" id="SSF53850">
    <property type="entry name" value="Periplasmic binding protein-like II"/>
    <property type="match status" value="1"/>
</dbReference>
<evidence type="ECO:0000256" key="1">
    <source>
        <dbReference type="ARBA" id="ARBA00004418"/>
    </source>
</evidence>
<evidence type="ECO:0000259" key="5">
    <source>
        <dbReference type="Pfam" id="PF00496"/>
    </source>
</evidence>
<dbReference type="Pfam" id="PF00496">
    <property type="entry name" value="SBP_bac_5"/>
    <property type="match status" value="1"/>
</dbReference>